<dbReference type="EMBL" id="LAZR01005081">
    <property type="protein sequence ID" value="KKN03015.1"/>
    <property type="molecule type" value="Genomic_DNA"/>
</dbReference>
<feature type="transmembrane region" description="Helical" evidence="1">
    <location>
        <begin position="57"/>
        <end position="75"/>
    </location>
</feature>
<comment type="caution">
    <text evidence="2">The sequence shown here is derived from an EMBL/GenBank/DDBJ whole genome shotgun (WGS) entry which is preliminary data.</text>
</comment>
<keyword evidence="1" id="KW-0812">Transmembrane</keyword>
<name>A0A0F9M6D9_9ZZZZ</name>
<feature type="transmembrane region" description="Helical" evidence="1">
    <location>
        <begin position="81"/>
        <end position="99"/>
    </location>
</feature>
<evidence type="ECO:0000313" key="2">
    <source>
        <dbReference type="EMBL" id="KKN03015.1"/>
    </source>
</evidence>
<evidence type="ECO:0000256" key="1">
    <source>
        <dbReference type="SAM" id="Phobius"/>
    </source>
</evidence>
<gene>
    <name evidence="2" type="ORF">LCGC14_1111910</name>
</gene>
<proteinExistence type="predicted"/>
<feature type="transmembrane region" description="Helical" evidence="1">
    <location>
        <begin position="26"/>
        <end position="45"/>
    </location>
</feature>
<dbReference type="AlphaFoldDB" id="A0A0F9M6D9"/>
<accession>A0A0F9M6D9</accession>
<organism evidence="2">
    <name type="scientific">marine sediment metagenome</name>
    <dbReference type="NCBI Taxonomy" id="412755"/>
    <lineage>
        <taxon>unclassified sequences</taxon>
        <taxon>metagenomes</taxon>
        <taxon>ecological metagenomes</taxon>
    </lineage>
</organism>
<keyword evidence="1" id="KW-0472">Membrane</keyword>
<sequence>MSIYNTPNVTDMRDILTITQFTNTEAGGALFLVLSIIIWAIALVGSLANGRPLYRGWIYASFISSVLAIILVLVGLLQITYIYLFVILLAFGLIWASLAKAKP</sequence>
<reference evidence="2" key="1">
    <citation type="journal article" date="2015" name="Nature">
        <title>Complex archaea that bridge the gap between prokaryotes and eukaryotes.</title>
        <authorList>
            <person name="Spang A."/>
            <person name="Saw J.H."/>
            <person name="Jorgensen S.L."/>
            <person name="Zaremba-Niedzwiedzka K."/>
            <person name="Martijn J."/>
            <person name="Lind A.E."/>
            <person name="van Eijk R."/>
            <person name="Schleper C."/>
            <person name="Guy L."/>
            <person name="Ettema T.J."/>
        </authorList>
    </citation>
    <scope>NUCLEOTIDE SEQUENCE</scope>
</reference>
<protein>
    <submittedName>
        <fullName evidence="2">Uncharacterized protein</fullName>
    </submittedName>
</protein>
<keyword evidence="1" id="KW-1133">Transmembrane helix</keyword>